<dbReference type="InterPro" id="IPR023404">
    <property type="entry name" value="rSAM_horseshoe"/>
</dbReference>
<keyword evidence="12" id="KW-0689">Ribosomal protein</keyword>
<keyword evidence="13" id="KW-1185">Reference proteome</keyword>
<evidence type="ECO:0000313" key="12">
    <source>
        <dbReference type="EMBL" id="TCO80237.1"/>
    </source>
</evidence>
<evidence type="ECO:0000259" key="9">
    <source>
        <dbReference type="PROSITE" id="PS50926"/>
    </source>
</evidence>
<keyword evidence="2 8" id="KW-0963">Cytoplasm</keyword>
<feature type="domain" description="MTTase N-terminal" evidence="10">
    <location>
        <begin position="6"/>
        <end position="116"/>
    </location>
</feature>
<dbReference type="OrthoDB" id="9805215at2"/>
<dbReference type="EC" id="2.8.4.4" evidence="8"/>
<evidence type="ECO:0000313" key="13">
    <source>
        <dbReference type="Proteomes" id="UP000295765"/>
    </source>
</evidence>
<evidence type="ECO:0000256" key="7">
    <source>
        <dbReference type="ARBA" id="ARBA00023014"/>
    </source>
</evidence>
<dbReference type="PROSITE" id="PS51918">
    <property type="entry name" value="RADICAL_SAM"/>
    <property type="match status" value="1"/>
</dbReference>
<comment type="similarity">
    <text evidence="8">Belongs to the methylthiotransferase family. RimO subfamily.</text>
</comment>
<dbReference type="PROSITE" id="PS50926">
    <property type="entry name" value="TRAM"/>
    <property type="match status" value="1"/>
</dbReference>
<dbReference type="InterPro" id="IPR038135">
    <property type="entry name" value="Methylthiotransferase_N_sf"/>
</dbReference>
<protein>
    <recommendedName>
        <fullName evidence="8">Ribosomal protein uS12 methylthiotransferase RimO</fullName>
        <shortName evidence="8">uS12 MTTase</shortName>
        <shortName evidence="8">uS12 methylthiotransferase</shortName>
        <ecNumber evidence="8">2.8.4.4</ecNumber>
    </recommendedName>
    <alternativeName>
        <fullName evidence="8">Ribosomal protein uS12 (aspartate-C(3))-methylthiotransferase</fullName>
    </alternativeName>
    <alternativeName>
        <fullName evidence="8">Ribosome maturation factor RimO</fullName>
    </alternativeName>
</protein>
<evidence type="ECO:0000259" key="10">
    <source>
        <dbReference type="PROSITE" id="PS51449"/>
    </source>
</evidence>
<dbReference type="GO" id="GO:0046872">
    <property type="term" value="F:metal ion binding"/>
    <property type="evidence" value="ECO:0007669"/>
    <property type="project" value="UniProtKB-KW"/>
</dbReference>
<evidence type="ECO:0000256" key="5">
    <source>
        <dbReference type="ARBA" id="ARBA00022723"/>
    </source>
</evidence>
<feature type="binding site" evidence="8">
    <location>
        <position position="147"/>
    </location>
    <ligand>
        <name>[4Fe-4S] cluster</name>
        <dbReference type="ChEBI" id="CHEBI:49883"/>
        <label>2</label>
        <note>4Fe-4S-S-AdoMet</note>
    </ligand>
</feature>
<feature type="binding site" evidence="8">
    <location>
        <position position="80"/>
    </location>
    <ligand>
        <name>[4Fe-4S] cluster</name>
        <dbReference type="ChEBI" id="CHEBI:49883"/>
        <label>1</label>
    </ligand>
</feature>
<dbReference type="GO" id="GO:0006400">
    <property type="term" value="P:tRNA modification"/>
    <property type="evidence" value="ECO:0007669"/>
    <property type="project" value="InterPro"/>
</dbReference>
<dbReference type="Gene3D" id="2.40.50.140">
    <property type="entry name" value="Nucleic acid-binding proteins"/>
    <property type="match status" value="1"/>
</dbReference>
<dbReference type="NCBIfam" id="TIGR01125">
    <property type="entry name" value="30S ribosomal protein S12 methylthiotransferase RimO"/>
    <property type="match status" value="1"/>
</dbReference>
<dbReference type="InterPro" id="IPR007197">
    <property type="entry name" value="rSAM"/>
</dbReference>
<keyword evidence="5 8" id="KW-0479">Metal-binding</keyword>
<dbReference type="InterPro" id="IPR005839">
    <property type="entry name" value="Methylthiotransferase"/>
</dbReference>
<feature type="binding site" evidence="8">
    <location>
        <position position="51"/>
    </location>
    <ligand>
        <name>[4Fe-4S] cluster</name>
        <dbReference type="ChEBI" id="CHEBI:49883"/>
        <label>1</label>
    </ligand>
</feature>
<dbReference type="GO" id="GO:0005840">
    <property type="term" value="C:ribosome"/>
    <property type="evidence" value="ECO:0007669"/>
    <property type="project" value="UniProtKB-KW"/>
</dbReference>
<dbReference type="Pfam" id="PF18693">
    <property type="entry name" value="TRAM_2"/>
    <property type="match status" value="1"/>
</dbReference>
<dbReference type="AlphaFoldDB" id="A0A4R2L4Q2"/>
<reference evidence="12 13" key="1">
    <citation type="submission" date="2019-03" db="EMBL/GenBank/DDBJ databases">
        <title>Genomic Encyclopedia of Type Strains, Phase IV (KMG-IV): sequencing the most valuable type-strain genomes for metagenomic binning, comparative biology and taxonomic classification.</title>
        <authorList>
            <person name="Goeker M."/>
        </authorList>
    </citation>
    <scope>NUCLEOTIDE SEQUENCE [LARGE SCALE GENOMIC DNA]</scope>
    <source>
        <strain evidence="12 13">DSM 25287</strain>
    </source>
</reference>
<dbReference type="SMART" id="SM00729">
    <property type="entry name" value="Elp3"/>
    <property type="match status" value="1"/>
</dbReference>
<comment type="cofactor">
    <cofactor evidence="8">
        <name>[4Fe-4S] cluster</name>
        <dbReference type="ChEBI" id="CHEBI:49883"/>
    </cofactor>
    <text evidence="8">Binds 2 [4Fe-4S] clusters. One cluster is coordinated with 3 cysteines and an exchangeable S-adenosyl-L-methionine.</text>
</comment>
<comment type="function">
    <text evidence="8">Catalyzes the methylthiolation of an aspartic acid residue of ribosomal protein uS12.</text>
</comment>
<dbReference type="CDD" id="cd01335">
    <property type="entry name" value="Radical_SAM"/>
    <property type="match status" value="1"/>
</dbReference>
<evidence type="ECO:0000256" key="6">
    <source>
        <dbReference type="ARBA" id="ARBA00023004"/>
    </source>
</evidence>
<dbReference type="SFLD" id="SFLDF00274">
    <property type="entry name" value="ribosomal_protein_S12_methylth"/>
    <property type="match status" value="1"/>
</dbReference>
<dbReference type="HAMAP" id="MF_01865">
    <property type="entry name" value="MTTase_RimO"/>
    <property type="match status" value="1"/>
</dbReference>
<proteinExistence type="inferred from homology"/>
<dbReference type="GO" id="GO:0035599">
    <property type="term" value="F:aspartic acid methylthiotransferase activity"/>
    <property type="evidence" value="ECO:0007669"/>
    <property type="project" value="TreeGrafter"/>
</dbReference>
<evidence type="ECO:0000256" key="8">
    <source>
        <dbReference type="HAMAP-Rule" id="MF_01865"/>
    </source>
</evidence>
<keyword evidence="4 8" id="KW-0949">S-adenosyl-L-methionine</keyword>
<dbReference type="InterPro" id="IPR006638">
    <property type="entry name" value="Elp3/MiaA/NifB-like_rSAM"/>
</dbReference>
<dbReference type="Gene3D" id="3.80.30.20">
    <property type="entry name" value="tm_1862 like domain"/>
    <property type="match status" value="1"/>
</dbReference>
<dbReference type="RefSeq" id="WP_132543754.1">
    <property type="nucleotide sequence ID" value="NZ_SLWY01000015.1"/>
</dbReference>
<comment type="subcellular location">
    <subcellularLocation>
        <location evidence="8">Cytoplasm</location>
    </subcellularLocation>
</comment>
<dbReference type="FunFam" id="3.40.50.12160:FF:000002">
    <property type="entry name" value="Ribosomal protein S12 methylthiotransferase RimO"/>
    <property type="match status" value="1"/>
</dbReference>
<dbReference type="InterPro" id="IPR058240">
    <property type="entry name" value="rSAM_sf"/>
</dbReference>
<dbReference type="PANTHER" id="PTHR43837">
    <property type="entry name" value="RIBOSOMAL PROTEIN S12 METHYLTHIOTRANSFERASE RIMO"/>
    <property type="match status" value="1"/>
</dbReference>
<sequence length="439" mass="47994">MAKSEPTVGFVSLGCPKALVDSEQILTRLRAEGYGIAPTYENADLVVVNTCGFIDAAVAESLDAIGEALAENGKVIVTGCLGARPERITDVHPKVLAVTGPHALEDVMGAVHTHLPRPHDPFIDLVPPAGIKLTPRHYAYLKISEGCNHRCSFCIIPQMRGDLVSRPVGEVLREAENLVASGVQELLVISQDTSAYGVDTRYRTGFWNGRPLRTRMTELVEALGTLGVWVRLHYVYPYPHVDEVVPLMAAGKVLPYLDVPLQHASPRILKLMKRPGDIDGTLARIRRWRGICPDITLRSTFIVGFPGETEAEFEELLAFLREARLDRVGCFAYSPVEGAPANALPGAVPEALKQERLERFMAVQAEISAERLAGKLGREIDVLVDGHDEEGWACARSAADAPEIDGTVWVEEGLELSVGQFARVRVTDADEHDLYAELV</sequence>
<name>A0A4R2L4Q2_9GAMM</name>
<dbReference type="EMBL" id="SLWY01000015">
    <property type="protein sequence ID" value="TCO80237.1"/>
    <property type="molecule type" value="Genomic_DNA"/>
</dbReference>
<evidence type="ECO:0000259" key="11">
    <source>
        <dbReference type="PROSITE" id="PS51918"/>
    </source>
</evidence>
<feature type="binding site" evidence="8">
    <location>
        <position position="151"/>
    </location>
    <ligand>
        <name>[4Fe-4S] cluster</name>
        <dbReference type="ChEBI" id="CHEBI:49883"/>
        <label>2</label>
        <note>4Fe-4S-S-AdoMet</note>
    </ligand>
</feature>
<dbReference type="InterPro" id="IPR020612">
    <property type="entry name" value="Methylthiotransferase_CS"/>
</dbReference>
<keyword evidence="12" id="KW-0687">Ribonucleoprotein</keyword>
<organism evidence="12 13">
    <name type="scientific">Plasticicumulans lactativorans</name>
    <dbReference type="NCBI Taxonomy" id="1133106"/>
    <lineage>
        <taxon>Bacteria</taxon>
        <taxon>Pseudomonadati</taxon>
        <taxon>Pseudomonadota</taxon>
        <taxon>Gammaproteobacteria</taxon>
        <taxon>Candidatus Competibacteraceae</taxon>
        <taxon>Plasticicumulans</taxon>
    </lineage>
</organism>
<accession>A0A4R2L4Q2</accession>
<dbReference type="PANTHER" id="PTHR43837:SF1">
    <property type="entry name" value="RIBOSOMAL PROTEIN US12 METHYLTHIOTRANSFERASE RIMO"/>
    <property type="match status" value="1"/>
</dbReference>
<evidence type="ECO:0000256" key="4">
    <source>
        <dbReference type="ARBA" id="ARBA00022691"/>
    </source>
</evidence>
<dbReference type="Pfam" id="PF04055">
    <property type="entry name" value="Radical_SAM"/>
    <property type="match status" value="1"/>
</dbReference>
<evidence type="ECO:0000256" key="2">
    <source>
        <dbReference type="ARBA" id="ARBA00022490"/>
    </source>
</evidence>
<keyword evidence="3 8" id="KW-0808">Transferase</keyword>
<feature type="binding site" evidence="8">
    <location>
        <position position="15"/>
    </location>
    <ligand>
        <name>[4Fe-4S] cluster</name>
        <dbReference type="ChEBI" id="CHEBI:49883"/>
        <label>1</label>
    </ligand>
</feature>
<keyword evidence="6 8" id="KW-0408">Iron</keyword>
<dbReference type="SUPFAM" id="SSF102114">
    <property type="entry name" value="Radical SAM enzymes"/>
    <property type="match status" value="1"/>
</dbReference>
<dbReference type="PROSITE" id="PS01278">
    <property type="entry name" value="MTTASE_RADICAL"/>
    <property type="match status" value="1"/>
</dbReference>
<dbReference type="SFLD" id="SFLDG01061">
    <property type="entry name" value="methylthiotransferase"/>
    <property type="match status" value="1"/>
</dbReference>
<evidence type="ECO:0000256" key="3">
    <source>
        <dbReference type="ARBA" id="ARBA00022679"/>
    </source>
</evidence>
<dbReference type="GO" id="GO:0005829">
    <property type="term" value="C:cytosol"/>
    <property type="evidence" value="ECO:0007669"/>
    <property type="project" value="TreeGrafter"/>
</dbReference>
<dbReference type="InterPro" id="IPR013848">
    <property type="entry name" value="Methylthiotransferase_N"/>
</dbReference>
<keyword evidence="1 8" id="KW-0004">4Fe-4S</keyword>
<dbReference type="PROSITE" id="PS51449">
    <property type="entry name" value="MTTASE_N"/>
    <property type="match status" value="1"/>
</dbReference>
<dbReference type="SFLD" id="SFLDG01082">
    <property type="entry name" value="B12-binding_domain_containing"/>
    <property type="match status" value="1"/>
</dbReference>
<feature type="domain" description="TRAM" evidence="9">
    <location>
        <begin position="373"/>
        <end position="439"/>
    </location>
</feature>
<dbReference type="NCBIfam" id="TIGR00089">
    <property type="entry name" value="MiaB/RimO family radical SAM methylthiotransferase"/>
    <property type="match status" value="1"/>
</dbReference>
<dbReference type="Gene3D" id="3.40.50.12160">
    <property type="entry name" value="Methylthiotransferase, N-terminal domain"/>
    <property type="match status" value="1"/>
</dbReference>
<dbReference type="FunFam" id="3.80.30.20:FF:000001">
    <property type="entry name" value="tRNA-2-methylthio-N(6)-dimethylallyladenosine synthase 2"/>
    <property type="match status" value="1"/>
</dbReference>
<evidence type="ECO:0000256" key="1">
    <source>
        <dbReference type="ARBA" id="ARBA00022485"/>
    </source>
</evidence>
<dbReference type="Proteomes" id="UP000295765">
    <property type="component" value="Unassembled WGS sequence"/>
</dbReference>
<feature type="binding site" evidence="8">
    <location>
        <position position="154"/>
    </location>
    <ligand>
        <name>[4Fe-4S] cluster</name>
        <dbReference type="ChEBI" id="CHEBI:49883"/>
        <label>2</label>
        <note>4Fe-4S-S-AdoMet</note>
    </ligand>
</feature>
<dbReference type="InterPro" id="IPR005840">
    <property type="entry name" value="Ribosomal_uS12_MeSTrfase_RimO"/>
</dbReference>
<dbReference type="Pfam" id="PF00919">
    <property type="entry name" value="UPF0004"/>
    <property type="match status" value="1"/>
</dbReference>
<dbReference type="GO" id="GO:0051539">
    <property type="term" value="F:4 iron, 4 sulfur cluster binding"/>
    <property type="evidence" value="ECO:0007669"/>
    <property type="project" value="UniProtKB-UniRule"/>
</dbReference>
<comment type="catalytic activity">
    <reaction evidence="8">
        <text>L-aspartate(89)-[ribosomal protein uS12]-hydrogen + (sulfur carrier)-SH + AH2 + 2 S-adenosyl-L-methionine = 3-methylsulfanyl-L-aspartate(89)-[ribosomal protein uS12]-hydrogen + (sulfur carrier)-H + 5'-deoxyadenosine + L-methionine + A + S-adenosyl-L-homocysteine + 2 H(+)</text>
        <dbReference type="Rhea" id="RHEA:37087"/>
        <dbReference type="Rhea" id="RHEA-COMP:10460"/>
        <dbReference type="Rhea" id="RHEA-COMP:10461"/>
        <dbReference type="Rhea" id="RHEA-COMP:14737"/>
        <dbReference type="Rhea" id="RHEA-COMP:14739"/>
        <dbReference type="ChEBI" id="CHEBI:13193"/>
        <dbReference type="ChEBI" id="CHEBI:15378"/>
        <dbReference type="ChEBI" id="CHEBI:17319"/>
        <dbReference type="ChEBI" id="CHEBI:17499"/>
        <dbReference type="ChEBI" id="CHEBI:29917"/>
        <dbReference type="ChEBI" id="CHEBI:29961"/>
        <dbReference type="ChEBI" id="CHEBI:57844"/>
        <dbReference type="ChEBI" id="CHEBI:57856"/>
        <dbReference type="ChEBI" id="CHEBI:59789"/>
        <dbReference type="ChEBI" id="CHEBI:64428"/>
        <dbReference type="ChEBI" id="CHEBI:73599"/>
        <dbReference type="EC" id="2.8.4.4"/>
    </reaction>
</comment>
<dbReference type="SFLD" id="SFLDS00029">
    <property type="entry name" value="Radical_SAM"/>
    <property type="match status" value="1"/>
</dbReference>
<dbReference type="InterPro" id="IPR002792">
    <property type="entry name" value="TRAM_dom"/>
</dbReference>
<keyword evidence="7 8" id="KW-0411">Iron-sulfur</keyword>
<dbReference type="GO" id="GO:0103039">
    <property type="term" value="F:protein methylthiotransferase activity"/>
    <property type="evidence" value="ECO:0007669"/>
    <property type="project" value="UniProtKB-EC"/>
</dbReference>
<comment type="caution">
    <text evidence="12">The sequence shown here is derived from an EMBL/GenBank/DDBJ whole genome shotgun (WGS) entry which is preliminary data.</text>
</comment>
<feature type="domain" description="Radical SAM core" evidence="11">
    <location>
        <begin position="133"/>
        <end position="370"/>
    </location>
</feature>
<gene>
    <name evidence="8" type="primary">rimO</name>
    <name evidence="12" type="ORF">EV699_11513</name>
</gene>
<dbReference type="InterPro" id="IPR012340">
    <property type="entry name" value="NA-bd_OB-fold"/>
</dbReference>